<organism evidence="1 2">
    <name type="scientific">Parelaphostrongylus tenuis</name>
    <name type="common">Meningeal worm</name>
    <dbReference type="NCBI Taxonomy" id="148309"/>
    <lineage>
        <taxon>Eukaryota</taxon>
        <taxon>Metazoa</taxon>
        <taxon>Ecdysozoa</taxon>
        <taxon>Nematoda</taxon>
        <taxon>Chromadorea</taxon>
        <taxon>Rhabditida</taxon>
        <taxon>Rhabditina</taxon>
        <taxon>Rhabditomorpha</taxon>
        <taxon>Strongyloidea</taxon>
        <taxon>Metastrongylidae</taxon>
        <taxon>Parelaphostrongylus</taxon>
    </lineage>
</organism>
<accession>A0AAD5QNM8</accession>
<keyword evidence="2" id="KW-1185">Reference proteome</keyword>
<comment type="caution">
    <text evidence="1">The sequence shown here is derived from an EMBL/GenBank/DDBJ whole genome shotgun (WGS) entry which is preliminary data.</text>
</comment>
<dbReference type="EMBL" id="JAHQIW010002968">
    <property type="protein sequence ID" value="KAJ1356937.1"/>
    <property type="molecule type" value="Genomic_DNA"/>
</dbReference>
<proteinExistence type="predicted"/>
<protein>
    <submittedName>
        <fullName evidence="1">Uncharacterized protein</fullName>
    </submittedName>
</protein>
<evidence type="ECO:0000313" key="1">
    <source>
        <dbReference type="EMBL" id="KAJ1356937.1"/>
    </source>
</evidence>
<evidence type="ECO:0000313" key="2">
    <source>
        <dbReference type="Proteomes" id="UP001196413"/>
    </source>
</evidence>
<sequence>MGKICDTEFEVEKTKDNMSKGTQWSIYPQETKSRLTQPTIQMLCRPNIAFSAQWNNSCVDADPRHLIG</sequence>
<gene>
    <name evidence="1" type="ORF">KIN20_014922</name>
</gene>
<name>A0AAD5QNM8_PARTN</name>
<dbReference type="Proteomes" id="UP001196413">
    <property type="component" value="Unassembled WGS sequence"/>
</dbReference>
<reference evidence="1" key="1">
    <citation type="submission" date="2021-06" db="EMBL/GenBank/DDBJ databases">
        <title>Parelaphostrongylus tenuis whole genome reference sequence.</title>
        <authorList>
            <person name="Garwood T.J."/>
            <person name="Larsen P.A."/>
            <person name="Fountain-Jones N.M."/>
            <person name="Garbe J.R."/>
            <person name="Macchietto M.G."/>
            <person name="Kania S.A."/>
            <person name="Gerhold R.W."/>
            <person name="Richards J.E."/>
            <person name="Wolf T.M."/>
        </authorList>
    </citation>
    <scope>NUCLEOTIDE SEQUENCE</scope>
    <source>
        <strain evidence="1">MNPRO001-30</strain>
        <tissue evidence="1">Meninges</tissue>
    </source>
</reference>
<dbReference type="AlphaFoldDB" id="A0AAD5QNM8"/>